<reference evidence="3" key="1">
    <citation type="submission" date="2025-08" db="UniProtKB">
        <authorList>
            <consortium name="RefSeq"/>
        </authorList>
    </citation>
    <scope>IDENTIFICATION</scope>
</reference>
<dbReference type="AlphaFoldDB" id="A0AB40C897"/>
<feature type="region of interest" description="Disordered" evidence="1">
    <location>
        <begin position="56"/>
        <end position="92"/>
    </location>
</feature>
<name>A0AB40C897_DIOCR</name>
<dbReference type="RefSeq" id="XP_039134568.1">
    <property type="nucleotide sequence ID" value="XM_039278634.1"/>
</dbReference>
<feature type="region of interest" description="Disordered" evidence="1">
    <location>
        <begin position="1"/>
        <end position="43"/>
    </location>
</feature>
<dbReference type="GeneID" id="120271948"/>
<keyword evidence="2" id="KW-1185">Reference proteome</keyword>
<dbReference type="Proteomes" id="UP001515500">
    <property type="component" value="Chromosome 11"/>
</dbReference>
<proteinExistence type="predicted"/>
<accession>A0AB40C897</accession>
<protein>
    <submittedName>
        <fullName evidence="3">Uncharacterized protein LOC120271948 isoform X1</fullName>
    </submittedName>
</protein>
<gene>
    <name evidence="3" type="primary">LOC120271948</name>
</gene>
<organism evidence="2 3">
    <name type="scientific">Dioscorea cayennensis subsp. rotundata</name>
    <name type="common">White Guinea yam</name>
    <name type="synonym">Dioscorea rotundata</name>
    <dbReference type="NCBI Taxonomy" id="55577"/>
    <lineage>
        <taxon>Eukaryota</taxon>
        <taxon>Viridiplantae</taxon>
        <taxon>Streptophyta</taxon>
        <taxon>Embryophyta</taxon>
        <taxon>Tracheophyta</taxon>
        <taxon>Spermatophyta</taxon>
        <taxon>Magnoliopsida</taxon>
        <taxon>Liliopsida</taxon>
        <taxon>Dioscoreales</taxon>
        <taxon>Dioscoreaceae</taxon>
        <taxon>Dioscorea</taxon>
    </lineage>
</organism>
<feature type="compositionally biased region" description="Acidic residues" evidence="1">
    <location>
        <begin position="61"/>
        <end position="91"/>
    </location>
</feature>
<evidence type="ECO:0000256" key="1">
    <source>
        <dbReference type="SAM" id="MobiDB-lite"/>
    </source>
</evidence>
<evidence type="ECO:0000313" key="3">
    <source>
        <dbReference type="RefSeq" id="XP_039134568.1"/>
    </source>
</evidence>
<sequence>MQCLGPPDLGTEKTLTLAHSNSPPPILHTSLQIPPPYPPQSKRSFHLHVIDQVSAMLHMEDMDEDSNGDSSDDADDEDEDMSEDGEPDDDMTLVQYQEEVKHEAIIRKSAHSSCSSPKKDVSLVLQIMSSMEI</sequence>
<evidence type="ECO:0000313" key="2">
    <source>
        <dbReference type="Proteomes" id="UP001515500"/>
    </source>
</evidence>